<reference evidence="1 2" key="1">
    <citation type="journal article" date="2016" name="Nat. Commun.">
        <title>Ectomycorrhizal ecology is imprinted in the genome of the dominant symbiotic fungus Cenococcum geophilum.</title>
        <authorList>
            <consortium name="DOE Joint Genome Institute"/>
            <person name="Peter M."/>
            <person name="Kohler A."/>
            <person name="Ohm R.A."/>
            <person name="Kuo A."/>
            <person name="Krutzmann J."/>
            <person name="Morin E."/>
            <person name="Arend M."/>
            <person name="Barry K.W."/>
            <person name="Binder M."/>
            <person name="Choi C."/>
            <person name="Clum A."/>
            <person name="Copeland A."/>
            <person name="Grisel N."/>
            <person name="Haridas S."/>
            <person name="Kipfer T."/>
            <person name="LaButti K."/>
            <person name="Lindquist E."/>
            <person name="Lipzen A."/>
            <person name="Maire R."/>
            <person name="Meier B."/>
            <person name="Mihaltcheva S."/>
            <person name="Molinier V."/>
            <person name="Murat C."/>
            <person name="Poggeler S."/>
            <person name="Quandt C.A."/>
            <person name="Sperisen C."/>
            <person name="Tritt A."/>
            <person name="Tisserant E."/>
            <person name="Crous P.W."/>
            <person name="Henrissat B."/>
            <person name="Nehls U."/>
            <person name="Egli S."/>
            <person name="Spatafora J.W."/>
            <person name="Grigoriev I.V."/>
            <person name="Martin F.M."/>
        </authorList>
    </citation>
    <scope>NUCLEOTIDE SEQUENCE [LARGE SCALE GENOMIC DNA]</scope>
    <source>
        <strain evidence="1 2">CBS 207.34</strain>
    </source>
</reference>
<evidence type="ECO:0000313" key="1">
    <source>
        <dbReference type="EMBL" id="OCL12782.1"/>
    </source>
</evidence>
<protein>
    <submittedName>
        <fullName evidence="1">Uncharacterized protein</fullName>
    </submittedName>
</protein>
<dbReference type="AlphaFoldDB" id="A0A8E2JXG7"/>
<gene>
    <name evidence="1" type="ORF">AOQ84DRAFT_284445</name>
</gene>
<keyword evidence="2" id="KW-1185">Reference proteome</keyword>
<proteinExistence type="predicted"/>
<accession>A0A8E2JXG7</accession>
<organism evidence="1 2">
    <name type="scientific">Glonium stellatum</name>
    <dbReference type="NCBI Taxonomy" id="574774"/>
    <lineage>
        <taxon>Eukaryota</taxon>
        <taxon>Fungi</taxon>
        <taxon>Dikarya</taxon>
        <taxon>Ascomycota</taxon>
        <taxon>Pezizomycotina</taxon>
        <taxon>Dothideomycetes</taxon>
        <taxon>Pleosporomycetidae</taxon>
        <taxon>Gloniales</taxon>
        <taxon>Gloniaceae</taxon>
        <taxon>Glonium</taxon>
    </lineage>
</organism>
<dbReference type="OrthoDB" id="4676at2759"/>
<feature type="non-terminal residue" evidence="1">
    <location>
        <position position="1"/>
    </location>
</feature>
<sequence>QTISFLLSPAAVDLCRPEYETGDLLRFRENTQTYSTSILNIFEELICAVILSSITSHTLALRTIRTIHNPPYDLTDSKFIRDTGRETIRQALRDAHIPDKEKIAKQIELPKCSTTALQIQAGREIKEEYRVLWSSIKGISKAGLDIFSRRIQWQWLEAFSFINNRDRQAVGLLGLSHDVNELVELVWDHWNKLRRVELDDRKRRAFVTVLERAEGAELESKTDMVLAKAYKASLRTPII</sequence>
<dbReference type="Proteomes" id="UP000250140">
    <property type="component" value="Unassembled WGS sequence"/>
</dbReference>
<name>A0A8E2JXG7_9PEZI</name>
<evidence type="ECO:0000313" key="2">
    <source>
        <dbReference type="Proteomes" id="UP000250140"/>
    </source>
</evidence>
<dbReference type="EMBL" id="KV748832">
    <property type="protein sequence ID" value="OCL12782.1"/>
    <property type="molecule type" value="Genomic_DNA"/>
</dbReference>